<dbReference type="SMART" id="SM00832">
    <property type="entry name" value="C8"/>
    <property type="match status" value="11"/>
</dbReference>
<dbReference type="InterPro" id="IPR050780">
    <property type="entry name" value="Mucin_vWF_Thrombospondin_sf"/>
</dbReference>
<gene>
    <name evidence="14" type="ORF">F2P81_001823</name>
</gene>
<dbReference type="GO" id="GO:0006811">
    <property type="term" value="P:monoatomic ion transport"/>
    <property type="evidence" value="ECO:0007669"/>
    <property type="project" value="UniProtKB-KW"/>
</dbReference>
<dbReference type="Gene3D" id="2.10.25.10">
    <property type="entry name" value="Laminin"/>
    <property type="match status" value="10"/>
</dbReference>
<dbReference type="InterPro" id="IPR002919">
    <property type="entry name" value="TIL_dom"/>
</dbReference>
<evidence type="ECO:0000256" key="5">
    <source>
        <dbReference type="ARBA" id="ARBA00022737"/>
    </source>
</evidence>
<keyword evidence="8" id="KW-1015">Disulfide bond</keyword>
<comment type="caution">
    <text evidence="14">The sequence shown here is derived from an EMBL/GenBank/DDBJ whole genome shotgun (WGS) entry which is preliminary data.</text>
</comment>
<feature type="domain" description="VWFD" evidence="13">
    <location>
        <begin position="1032"/>
        <end position="1198"/>
    </location>
</feature>
<feature type="domain" description="VWFD" evidence="13">
    <location>
        <begin position="1699"/>
        <end position="1872"/>
    </location>
</feature>
<dbReference type="Pfam" id="PF02038">
    <property type="entry name" value="ATP1G1_PLM_MAT8"/>
    <property type="match status" value="2"/>
</dbReference>
<dbReference type="GO" id="GO:0043269">
    <property type="term" value="P:regulation of monoatomic ion transport"/>
    <property type="evidence" value="ECO:0007669"/>
    <property type="project" value="InterPro"/>
</dbReference>
<feature type="signal peptide" evidence="12">
    <location>
        <begin position="1"/>
        <end position="16"/>
    </location>
</feature>
<feature type="domain" description="VWFD" evidence="13">
    <location>
        <begin position="3869"/>
        <end position="4050"/>
    </location>
</feature>
<dbReference type="PROSITE" id="PS01310">
    <property type="entry name" value="FXYD"/>
    <property type="match status" value="2"/>
</dbReference>
<dbReference type="Pfam" id="PF00094">
    <property type="entry name" value="VWD"/>
    <property type="match status" value="14"/>
</dbReference>
<keyword evidence="6" id="KW-0406">Ion transport</keyword>
<evidence type="ECO:0000313" key="14">
    <source>
        <dbReference type="EMBL" id="KAF0045294.1"/>
    </source>
</evidence>
<feature type="domain" description="VWFD" evidence="13">
    <location>
        <begin position="3156"/>
        <end position="3331"/>
    </location>
</feature>
<dbReference type="GO" id="GO:0016020">
    <property type="term" value="C:membrane"/>
    <property type="evidence" value="ECO:0007669"/>
    <property type="project" value="UniProtKB-SubCell"/>
</dbReference>
<dbReference type="PROSITE" id="PS51233">
    <property type="entry name" value="VWFD"/>
    <property type="match status" value="14"/>
</dbReference>
<dbReference type="InterPro" id="IPR003645">
    <property type="entry name" value="Fol_N"/>
</dbReference>
<dbReference type="CDD" id="cd20324">
    <property type="entry name" value="FXYD6"/>
    <property type="match status" value="1"/>
</dbReference>
<dbReference type="PANTHER" id="PTHR11339:SF374">
    <property type="entry name" value="ZONADHESIN"/>
    <property type="match status" value="1"/>
</dbReference>
<comment type="similarity">
    <text evidence="2">Belongs to the FXYD family.</text>
</comment>
<protein>
    <recommendedName>
        <fullName evidence="13">VWFD domain-containing protein</fullName>
    </recommendedName>
</protein>
<dbReference type="FunFam" id="2.10.25.10:FF:000055">
    <property type="entry name" value="alpha-tectorin isoform X1"/>
    <property type="match status" value="7"/>
</dbReference>
<dbReference type="CDD" id="cd20325">
    <property type="entry name" value="FXYD7"/>
    <property type="match status" value="1"/>
</dbReference>
<feature type="domain" description="VWFD" evidence="13">
    <location>
        <begin position="4650"/>
        <end position="4828"/>
    </location>
</feature>
<dbReference type="InterPro" id="IPR001846">
    <property type="entry name" value="VWF_type-D"/>
</dbReference>
<dbReference type="SMART" id="SM00274">
    <property type="entry name" value="FOLN"/>
    <property type="match status" value="3"/>
</dbReference>
<feature type="domain" description="VWFD" evidence="13">
    <location>
        <begin position="1995"/>
        <end position="2167"/>
    </location>
</feature>
<evidence type="ECO:0000256" key="4">
    <source>
        <dbReference type="ARBA" id="ARBA00022692"/>
    </source>
</evidence>
<evidence type="ECO:0000256" key="11">
    <source>
        <dbReference type="SAM" id="Phobius"/>
    </source>
</evidence>
<dbReference type="EMBL" id="VEVO01000002">
    <property type="protein sequence ID" value="KAF0045294.1"/>
    <property type="molecule type" value="Genomic_DNA"/>
</dbReference>
<feature type="chain" id="PRO_5025370522" description="VWFD domain-containing protein" evidence="12">
    <location>
        <begin position="17"/>
        <end position="5915"/>
    </location>
</feature>
<feature type="domain" description="VWFD" evidence="13">
    <location>
        <begin position="2400"/>
        <end position="2581"/>
    </location>
</feature>
<feature type="domain" description="VWFD" evidence="13">
    <location>
        <begin position="362"/>
        <end position="543"/>
    </location>
</feature>
<keyword evidence="12" id="KW-0732">Signal</keyword>
<dbReference type="InterPro" id="IPR036084">
    <property type="entry name" value="Ser_inhib-like_sf"/>
</dbReference>
<comment type="subcellular location">
    <subcellularLocation>
        <location evidence="1">Membrane</location>
        <topology evidence="1">Single-pass membrane protein</topology>
    </subcellularLocation>
</comment>
<evidence type="ECO:0000256" key="10">
    <source>
        <dbReference type="SAM" id="MobiDB-lite"/>
    </source>
</evidence>
<dbReference type="GO" id="GO:0099106">
    <property type="term" value="F:ion channel regulator activity"/>
    <property type="evidence" value="ECO:0007669"/>
    <property type="project" value="InterPro"/>
</dbReference>
<sequence length="5915" mass="646381">MRFVLLLHLCLGICAASPGRTFLMMFPPHNDPAANVSHQVTIIATGVWTSVTVKVLETSFVRRIVLSASQSKTIHLPLSVGTASARSPYLLSVMSVKPVSVLASFCTQTGCDHSLLHDVSAWGTHYYPVTPQFPNQTAVSHMVITSADHETSVEVLLSGEVLFNGNMYPSGSVLKLNIGSLQSVYLKSNTSLSGSELNSQEAVGVVVGFTCSKHRPGDCVYGFAELKPVSRWGVDYVLLPFVNTERSSSVMLAMATINSNLNITTSTGQNNLSLVGGVMKVIPVLTSDKIHITSDNPLQIINFRYDDGQRFSTLTVLPSAEDICQSVPIFDSAAASCEEMHCGHQQKCFFKDGKPLCSLETKICSAWGYSYYRMFDGRDFVLHGNCNYTLVQTACTGLNASVPLQINIARAYLNSATVSAIHTVKISIQGFNISIVKGAKNHVWINGQKKNLPLTLGNGSMNFYPSGSSVVLETNFGLTLQYDWKHHVQVEVGPELYGGVCGLCGNANHNSSGGVIASNGSETQTVDFPLPWVVSADAAMACPMNSHYEICGSACPATCGNPEAHRNCTQPCVESCQCNGGYLLSGGECVPHSKCGCLHQGSYYLPKEIFWVDEHCQEKCVCQPNSKKIMCALSRCQNGEVCKVLNGVLGCHMDGPGLCIAKGDPHYTTFDGRNFDVYGNCSYLLTSHCPTWGDFEDFNVEVPNQMKDATNVSFRRVKIMVSGYSIELSNDWSNRVMVNGLLLRLPSVLSRGKVKLFKTGLSKCMETDFGLVVTYSPEILTVKMPKIFSGNLCGLCGNFNANPEDDLMLDDESDISEAIKYWQTSKECVDVPIDTSVCNSQDMALYQGKDFCGRLLDKEGAFQSCHKTVDPQDFYDDCIHDLCHGNQTTLCQILSGYVAVCQEVGAIIDEWRASTFCDLSCPPNSEYQLCSSHISNCLESPSPREVRCKEGCFCRPGFFYSGDPCVPDSECGCIYNGVYHEIHESFYPDEGCQQHCSCVGHNTVQCTNNTCPNGTNCAIRDGHRACHAPQPFKCSVMGGRHFRNYDGHSFDFNMGNCRYVLSQTCDGEESDPIIVIIQQGRLYLRIRGVNISLEMEHLGKVKIDGALWGLPVQLDHVLILRSGLLTRVVVDTGVSVNYGGPNLIQVVIPAAHKKMCGLCGNISAVAPHDKLSLNGSLANNISRFASSWSLSPPGVNCSEECVLCSVCNSTMAAEFASDNICGTLLSPTGSFSGCHSTVDPEPFFKNCVNDLCLSNGNEELFCSSLSEYTFECQGAGAEVKHWRSEKCSDDYKNCENGETCGDQSQPQQTQCWVMEGAHFYTFDGKTFEFQGNCTYTLVHLLNDACENNTVWIGVQKDTSLNESSSLKAIHAKVAKDNITIYRGEKGYVWINGEKRPLPVTLQFGLVKINQSGMFVVMDTNQGIQIKYDWSQIATILLSNAAEVRGMCGNNNGIKDDDLRTPQGEAVDATTFGWSWRVPDLEAQCIADCGAACPHCSSDQLHEKNVASQWISLHEYIWSPQNPFYSCWEVVNYTEISTGVSIFDLCSSNDTQKTLCLILEAYAAACRNAQIQIREWRNSTFCSMTCQLNSHYESCGTACPATCENQLISSPCSLACVETCQCNSGFVQDGDTCVPLSQCNCTHNGHSYHSNQTFWADEECTEWCVCDPHTHQTRCHSDSCGPDGYCALQNGVRSCVPLLQRRCMYTGHHVSTFDHYDYDLHGTCQYQLLGICGQQQGLNAIQVHTQTDGHTDSKLGVLINVSGVLVKLNSKDTENIEVDGVKRNMPYHLSSTALAFSLGLHTYIYTDIGFEFSLSIEGIVGISLSHKYANATCGLCGNFNSNPVDDLTANDTQEQLSPENFGKAWRSGQNPCNQCIFLSTDLSCPSSTIYNTSSVAVHLCLGWQNNTVEMPRNTGENCHCEEGLVHSGSRCVYPENCGCFHRGEYLRAGQEVSTCKQSCLCHTGGHMTCHNVSCGENEECKLVRGVQGCHPKPKVAHCSVDGSQYTTFDGRTFEFHGSCNYTLVQMCSLKNLDVEPVVISAQGNGIEGRQIYLQVNNTYFHTSTAFAGKIQVNGVYENLPFSQNNVTVHQKNGWIIIKTPQSLELISDLQYHILVKIPDIYHQTTCGLCGNYNDNPLDDLQLPNGTMISDLDIFPPSWKLSNIESSCSDKCNSSCQLCQTPVPEYSSDLYCGLLTHPRGPFSSCHRLVHPQKYHSLCMKNLCIAKGQSQVLCDALWTYGAACTEAGGIADLWTNTTGCAYQCPQFSHYSHCANACSSLCPEIIPAVQCPRDCEEGCKCDSDHLFDGHACVPAEQCGCVQDGRRFKASESKLLQNCTVNCTCGPPLVCEKYSCPPLHSCAVLDGIMGCHKDEQIPDPCEGKCDETEKCSLTHGVPVCESHRGLCWTWGGQHYHTFDGLSYDFKGTCTYLLAGSKGSACGLTPFSVSIKNYCKDKSAASRTQMVAVQAYGFHIKLSSSEKGSLHVNGLVTYIPVTLLGGKIQVSYKDGKTLLKTDFGMRVVFGWNSTVVTLDPRYKGKVYGLCGNFNGDLKDEYPVATPGSPPIKTSVELAQAYQLSDADRDCGTGCEQKLDVTPLPAHNVSDVSSHRLCEVLTDQNGPLANCRSRVNPDSFYESCLEDHLNNGLSEVALDQAIQSYSIVCEESRVIYSDKVIAVHCPPNSHYKTCGSACPPLCEFNATVCNKACVQGCFCNPGFIRSPRGCVHPHQCGCTDSRGEYHSLNSTFWIPDNCGQLCICGPAPGEVHCRPAQCPRGMVCKQLHHKRMCQPENPKNCTIVTGLHFTTFDGHYFDFRDKCAYSLVQTNSSPMGLTPFRITISDASCQKRLFHSLTLTLSIYGLEVVIRKDDPGKVLVDGQYKHLPYSHQTGHLNAYHTPSSIIIHTDVGLQLIVHNSRSLMVILPSSYGSSVSGLCGNANNDPHDDQMISTEELAHSWRSGGAETCRSNCSSGLKHCPVEAQKPFEGSGFCGVLLNKLGPFADCASVLSPKPYFDSCVADSCSFHGHYSALCNSIASFAAACQAAQLPVRQWRSDTFCGMPCPKNSHYELCGPRCPVVCAERSSPANCGGGCEEGCQCDPGYLLSDGMCVLISDCGCMHEGQYHPASNFNSEESCQTCNCKRGEVTCSPMESCSGKDGLVLQHGVCQVFAGFGYITFDGVFLPHHGACTYVVSALYSKAILDYSLLLSFTKDSHGIFTISRVVFNLLSLEVSVDPETQWKIQVNGEERSVPFDNGELSAHKVGNRLIIVTPSGVGIDLSSTQYLRLTVPQVYDATPSGLCGNFNGDKYDDMALRNGHLTESFADLLHSWAVEAPGQHCRDICGRECDECTLSSRESNTCDILLNSSIEFSHCWNSGVERSIYREMCIRAVCAGAEHTAACLALEAYSATCQAKGIPVGPWRESSRCCPSSAGWVGREFALSVMQNYAPHYDTPRIQLFITAVQANAKVTVEVPPLNFKQEKTLNAGEGVTITLPNNVEMYGSVKSSNTVRIEASADVTVTSFNYKLYTADTSVVYPTTDWGTEYFIFTPAISPYGTFKEFSVTNGKQSNKVEIFPKGPIRFQGRVYKSGSRLVIDLQPYESVQLQSRSELSGTRVASLHPVAVFTGHTCTWRFSKCNHVYEQLLPVSGWGSSFIVPPLTFQKRFDSVYIQASQPTRINVQYGNREEVVTLTRGQMKEIRYHNPETLSLQADHGIQVLMLFNGIRFGWLQFYDPFLMTILSTDHFCNSYSLTAMEGFENQALVVAKTSAMAELRLDGMNLPRNVEWKKFAGTDFSWAEISYKPSPGNSRHTVSSSGSRFALYSIGVSQMNGYGAPAQCIQPGSGSLSCSSVTCSATEVCEMKGEYPTCVPKPVEKKPGTCWAMGDPHYRTFDGRRFNFMGTCTYVIAKNCGKGDLPAFEILAQNENRGSLRVSYVALVILKVYGFTITVARSETGRVRIDNTLWSLPVTLNSDKLQLFHSGRSVVIETDFGLTVRYDWEHQLVVTLSSSYADKTCGLCGNFNGNPDDDFTTPSGTQAGGAVAFGSSWKVPGLVKDALCSDECVGGCERCEHSLLKMWEGDLFCGLVTLIVNGPFSKCHAVIDPQAYLENCKYDLCMGGGLRHFLCRALEAYTEACQLAGIQVQDWRRMAKCPAKCPANSHYELCGNACPATCSDPNASSKCKRPCVETCTCNDGFVLSGGQCVPAAQCGCTYEGRYIPVGESFWPDQRCQRWCTCVAGSRKVECQDKGCGAGKQCQVVEGIRKCQAVSHSTCQATGDPHYMTFDKKRFDFQGTCVYQLVALCSKNSDLVPFEVLVQNDHRGSKVVSYTKLVEVKVYSLSIVITKTHKGLIMVNDELVNLPVTLAGGQVSVYRSGWYAVVTTNFGLKVSFNWDSAVFVTLPSNYMGAVCGLCGNYNGKAQDDLTPKNGDKVVSPAAFGTSWRVAEIPGCVEGCKGVCPNCDITQKVLYEKGDFCGILRDPSGPFRDCHAKVDPAGYFEDCVYDVCLYKGRKDVLCESITAYTSACHAAGAKVYSWRTSQFCAMNCQRHSHYEDCAKPCQPSCPFPEQKQTCSSACVETCVCDAGYVLSAGVCVPAKTCGCSYQGRYYKPGQRFWADEACRRLCECDTTLGMVTCREESCSAKESCTVEDGERACRPISHATCTASGDPHYRTFDGRRYDFQGTCVYQLVGLCSQQPGLVPFKVTVQNDHRGSKAVSYTRTVTLSIYGITITISREYPYKVLIDGRLALLPLDYNNELVIFLGGWTAVVETVAGITLTFDWRSLVSVTLPSNYQAAVCGLCGNYNGNTKDDLTMPNGQIAPDGARLGESWQVAIVPGCSSACQGPWCQACSDSQRKKYQAQKHCGIIADKAGPLRDCHSHVDPAPYLEDCVYDACHYHGHQGSVCDAVGVYVSACQSQGITILSWRTDTFCPMLCPANSHYTQCATGCPATCASLTSHSNCRRRCREACECDEGYLLSGDTCLPVRDCGCSYDGHYYRKGDVFYPETECVEQCLCGENGAVSCQKAKCRPGEICKVANGVKACHPEGQSKCVASGDPHYISFDGRRFDFQGTCVYVLAKVCNDDNGQLTPFTVTQGNEKYGNGKVAVTKSVAVEVYGFNIDIQQRMPWKVIVDDELLNLPLSLDNGRLRITQEGRNIVVRTDFGLKVLYDTVYYVEVIVPSTYQGKMCGLCGNYNRKGDDDFQLPGGKQTQSVDEFGKAWVVDLPGFVCGGCGGQCPVCEQAKAAMYGKPESCGIISSPNGPFKACHSKVDPAAYVSHCVFDVCAVDGNKDTLCNSVQAYALACQSAGVQILPWRSGSFCPASCPKNSHYEVCANTCGGTCASFIYPFSCSEGCFEGCECDDGFVSDGIQCVLLDNCGCVYDGKYLKVGQALVDKDCKSKCVCQATGLVKCEKLSCASGEVCGVRDGIRSCHVKQGQCSVSQVGHLTSFDGMSGAVGAQGAFEVASLCDETAELWFRVVVDVRVCAKGASPAAAAVHVFFKETVITVNSQRVTWVNGRKVSLPRKVTDDLSVKISERTVIIERASAVRVTYSISQEVTVIIDSALSGKMCGACGNYNHNSKDDMKTADGKITTDVSVVIGSWSAGDFSGCTVFVCPPLSKWKKFEAVHTAEKEVRLELLQKEADCTPVLRPSADFLRLPNAHVTVSSREATVMFGPPPPTSLLPSCPELPRCLGSSVEFSSSPDFRRQQQQQQQRSATRLHYARVEVFTPPLYSCMTPQYDALGHKGKTSANVGLGSAFGREMSASAAGEDKDYDSDFNYDYESLRIGGLVFAVVLFLLGIALIVSDVVKFFLLCFPPKQPGNVPVRRETSRDPGVLMWNQVFQGLSEHRVMEKWRSQKTMSPDRSDFDYDYETLRTTGVILAVIMFVSGILIALSKKFTKCVQSSSKPSSSGTQIPKTEVPPQTV</sequence>
<evidence type="ECO:0000259" key="13">
    <source>
        <dbReference type="PROSITE" id="PS51233"/>
    </source>
</evidence>
<feature type="domain" description="VWFD" evidence="13">
    <location>
        <begin position="2788"/>
        <end position="2959"/>
    </location>
</feature>
<dbReference type="InterPro" id="IPR047297">
    <property type="entry name" value="FXYD_motif"/>
</dbReference>
<feature type="region of interest" description="Disordered" evidence="10">
    <location>
        <begin position="5894"/>
        <end position="5915"/>
    </location>
</feature>
<dbReference type="InterPro" id="IPR014853">
    <property type="entry name" value="VWF/SSPO/ZAN-like_Cys-rich_dom"/>
</dbReference>
<evidence type="ECO:0000256" key="3">
    <source>
        <dbReference type="ARBA" id="ARBA00022448"/>
    </source>
</evidence>
<dbReference type="Gene3D" id="1.20.5.780">
    <property type="entry name" value="Single helix bin"/>
    <property type="match status" value="2"/>
</dbReference>
<dbReference type="InterPro" id="IPR000272">
    <property type="entry name" value="Ion-transport_regulator_FXYD"/>
</dbReference>
<evidence type="ECO:0000256" key="9">
    <source>
        <dbReference type="ARBA" id="ARBA00023180"/>
    </source>
</evidence>
<organism evidence="14 15">
    <name type="scientific">Scophthalmus maximus</name>
    <name type="common">Turbot</name>
    <name type="synonym">Psetta maxima</name>
    <dbReference type="NCBI Taxonomy" id="52904"/>
    <lineage>
        <taxon>Eukaryota</taxon>
        <taxon>Metazoa</taxon>
        <taxon>Chordata</taxon>
        <taxon>Craniata</taxon>
        <taxon>Vertebrata</taxon>
        <taxon>Euteleostomi</taxon>
        <taxon>Actinopterygii</taxon>
        <taxon>Neopterygii</taxon>
        <taxon>Teleostei</taxon>
        <taxon>Neoteleostei</taxon>
        <taxon>Acanthomorphata</taxon>
        <taxon>Carangaria</taxon>
        <taxon>Pleuronectiformes</taxon>
        <taxon>Pleuronectoidei</taxon>
        <taxon>Scophthalmidae</taxon>
        <taxon>Scophthalmus</taxon>
    </lineage>
</organism>
<dbReference type="SMART" id="SM00214">
    <property type="entry name" value="VWC"/>
    <property type="match status" value="7"/>
</dbReference>
<reference evidence="14 15" key="1">
    <citation type="submission" date="2019-06" db="EMBL/GenBank/DDBJ databases">
        <title>Draft genomes of female and male turbot (Scophthalmus maximus).</title>
        <authorList>
            <person name="Xu H."/>
            <person name="Xu X.-W."/>
            <person name="Shao C."/>
            <person name="Chen S."/>
        </authorList>
    </citation>
    <scope>NUCLEOTIDE SEQUENCE [LARGE SCALE GENOMIC DNA]</scope>
    <source>
        <strain evidence="14">Ysfricsl-2016a</strain>
        <tissue evidence="14">Blood</tissue>
    </source>
</reference>
<proteinExistence type="inferred from homology"/>
<feature type="domain" description="VWFD" evidence="13">
    <location>
        <begin position="5425"/>
        <end position="5600"/>
    </location>
</feature>
<dbReference type="Pfam" id="PF12714">
    <property type="entry name" value="TILa"/>
    <property type="match status" value="7"/>
</dbReference>
<evidence type="ECO:0000256" key="8">
    <source>
        <dbReference type="ARBA" id="ARBA00023157"/>
    </source>
</evidence>
<feature type="compositionally biased region" description="Polar residues" evidence="10">
    <location>
        <begin position="5902"/>
        <end position="5915"/>
    </location>
</feature>
<dbReference type="InterPro" id="IPR001007">
    <property type="entry name" value="VWF_dom"/>
</dbReference>
<feature type="domain" description="VWFD" evidence="13">
    <location>
        <begin position="5038"/>
        <end position="5219"/>
    </location>
</feature>
<feature type="domain" description="VWFD" evidence="13">
    <location>
        <begin position="1309"/>
        <end position="1485"/>
    </location>
</feature>
<evidence type="ECO:0000256" key="2">
    <source>
        <dbReference type="ARBA" id="ARBA00005948"/>
    </source>
</evidence>
<dbReference type="InterPro" id="IPR047284">
    <property type="entry name" value="FXYD7"/>
</dbReference>
<evidence type="ECO:0000256" key="12">
    <source>
        <dbReference type="SAM" id="SignalP"/>
    </source>
</evidence>
<accession>A0A6A4TPZ3</accession>
<keyword evidence="7 11" id="KW-0472">Membrane</keyword>
<evidence type="ECO:0000256" key="6">
    <source>
        <dbReference type="ARBA" id="ARBA00023065"/>
    </source>
</evidence>
<name>A0A6A4TPZ3_SCOMX</name>
<dbReference type="Pfam" id="PF01826">
    <property type="entry name" value="TIL"/>
    <property type="match status" value="10"/>
</dbReference>
<keyword evidence="5" id="KW-0677">Repeat</keyword>
<evidence type="ECO:0000313" key="15">
    <source>
        <dbReference type="Proteomes" id="UP000438429"/>
    </source>
</evidence>
<dbReference type="Pfam" id="PF08742">
    <property type="entry name" value="C8"/>
    <property type="match status" value="11"/>
</dbReference>
<keyword evidence="9" id="KW-0325">Glycoprotein</keyword>
<feature type="domain" description="VWFD" evidence="13">
    <location>
        <begin position="657"/>
        <end position="829"/>
    </location>
</feature>
<dbReference type="SMART" id="SM00216">
    <property type="entry name" value="VWD"/>
    <property type="match status" value="14"/>
</dbReference>
<feature type="transmembrane region" description="Helical" evidence="11">
    <location>
        <begin position="5864"/>
        <end position="5884"/>
    </location>
</feature>
<evidence type="ECO:0000256" key="7">
    <source>
        <dbReference type="ARBA" id="ARBA00023136"/>
    </source>
</evidence>
<keyword evidence="3" id="KW-0813">Transport</keyword>
<dbReference type="InterPro" id="IPR035234">
    <property type="entry name" value="IgGFc-bd_N"/>
</dbReference>
<keyword evidence="11" id="KW-1133">Transmembrane helix</keyword>
<dbReference type="InterPro" id="IPR025615">
    <property type="entry name" value="TILa_dom"/>
</dbReference>
<dbReference type="Pfam" id="PF17517">
    <property type="entry name" value="IgGFc_binding"/>
    <property type="match status" value="2"/>
</dbReference>
<keyword evidence="4 11" id="KW-0812">Transmembrane</keyword>
<dbReference type="PANTHER" id="PTHR11339">
    <property type="entry name" value="EXTRACELLULAR MATRIX GLYCOPROTEIN RELATED"/>
    <property type="match status" value="1"/>
</dbReference>
<evidence type="ECO:0000256" key="1">
    <source>
        <dbReference type="ARBA" id="ARBA00004167"/>
    </source>
</evidence>
<dbReference type="Proteomes" id="UP000438429">
    <property type="component" value="Unassembled WGS sequence"/>
</dbReference>
<dbReference type="SUPFAM" id="SSF57567">
    <property type="entry name" value="Serine protease inhibitors"/>
    <property type="match status" value="11"/>
</dbReference>
<feature type="transmembrane region" description="Helical" evidence="11">
    <location>
        <begin position="5776"/>
        <end position="5798"/>
    </location>
</feature>
<dbReference type="CDD" id="cd19941">
    <property type="entry name" value="TIL"/>
    <property type="match status" value="10"/>
</dbReference>
<dbReference type="SMART" id="SM00215">
    <property type="entry name" value="VWC_out"/>
    <property type="match status" value="9"/>
</dbReference>
<feature type="domain" description="VWFD" evidence="13">
    <location>
        <begin position="4261"/>
        <end position="4440"/>
    </location>
</feature>